<gene>
    <name evidence="10" type="ORF">C8N47_10759</name>
</gene>
<evidence type="ECO:0000256" key="1">
    <source>
        <dbReference type="ARBA" id="ARBA00001953"/>
    </source>
</evidence>
<dbReference type="PROSITE" id="PS50979">
    <property type="entry name" value="BC"/>
    <property type="match status" value="1"/>
</dbReference>
<evidence type="ECO:0000313" key="10">
    <source>
        <dbReference type="EMBL" id="PTN08704.1"/>
    </source>
</evidence>
<keyword evidence="3 6" id="KW-0547">Nucleotide-binding</keyword>
<keyword evidence="4 6" id="KW-0067">ATP-binding</keyword>
<dbReference type="InterPro" id="IPR000089">
    <property type="entry name" value="Biotin_lipoyl"/>
</dbReference>
<evidence type="ECO:0000256" key="5">
    <source>
        <dbReference type="ARBA" id="ARBA00023267"/>
    </source>
</evidence>
<dbReference type="SMART" id="SM00878">
    <property type="entry name" value="Biotin_carb_C"/>
    <property type="match status" value="1"/>
</dbReference>
<evidence type="ECO:0000259" key="8">
    <source>
        <dbReference type="PROSITE" id="PS50975"/>
    </source>
</evidence>
<accession>A0A2T5C1Z3</accession>
<evidence type="ECO:0000259" key="9">
    <source>
        <dbReference type="PROSITE" id="PS50979"/>
    </source>
</evidence>
<name>A0A2T5C1Z3_9BACT</name>
<dbReference type="Pfam" id="PF00364">
    <property type="entry name" value="Biotin_lipoyl"/>
    <property type="match status" value="1"/>
</dbReference>
<dbReference type="AlphaFoldDB" id="A0A2T5C1Z3"/>
<evidence type="ECO:0000256" key="4">
    <source>
        <dbReference type="ARBA" id="ARBA00022840"/>
    </source>
</evidence>
<dbReference type="InterPro" id="IPR050856">
    <property type="entry name" value="Biotin_carboxylase_complex"/>
</dbReference>
<protein>
    <submittedName>
        <fullName evidence="10">3-methylcrotonyl-CoA carboxylase alpha subunit</fullName>
    </submittedName>
</protein>
<dbReference type="InterPro" id="IPR005479">
    <property type="entry name" value="CPAse_ATP-bd"/>
</dbReference>
<dbReference type="InterPro" id="IPR005481">
    <property type="entry name" value="BC-like_N"/>
</dbReference>
<dbReference type="Pfam" id="PF00289">
    <property type="entry name" value="Biotin_carb_N"/>
    <property type="match status" value="1"/>
</dbReference>
<dbReference type="PROSITE" id="PS00867">
    <property type="entry name" value="CPSASE_2"/>
    <property type="match status" value="1"/>
</dbReference>
<dbReference type="PROSITE" id="PS50975">
    <property type="entry name" value="ATP_GRASP"/>
    <property type="match status" value="1"/>
</dbReference>
<dbReference type="Gene3D" id="2.40.50.100">
    <property type="match status" value="1"/>
</dbReference>
<dbReference type="CDD" id="cd06850">
    <property type="entry name" value="biotinyl_domain"/>
    <property type="match status" value="1"/>
</dbReference>
<comment type="caution">
    <text evidence="10">The sequence shown here is derived from an EMBL/GenBank/DDBJ whole genome shotgun (WGS) entry which is preliminary data.</text>
</comment>
<dbReference type="SUPFAM" id="SSF51246">
    <property type="entry name" value="Rudiment single hybrid motif"/>
    <property type="match status" value="1"/>
</dbReference>
<feature type="domain" description="ATP-grasp" evidence="8">
    <location>
        <begin position="123"/>
        <end position="317"/>
    </location>
</feature>
<evidence type="ECO:0000259" key="7">
    <source>
        <dbReference type="PROSITE" id="PS50968"/>
    </source>
</evidence>
<sequence length="657" mass="72920">MRRRFHKILIANRGEIAVRIIRTARRLGIRTVAVYTSDDAQSLHLALADEAFLLEGSLLAETYLNQQKLVELAKQAGADAIHPGYGFLSENAAFSALVETAGIAFIGATPEQIKLMGEKTRAIDFVKKLGVPVLPGLRGTVDEILENIGQLDFPVLVKAAAGGGGKGMQIVSKADDLAAALEQAQRQALEYFSNGELFVEKYLPQARHVEVQLMGDGAGNAVHLFERDCSLQRRYQKVVEEAPAANLSDETRVSLHQNALAIAKASEYRGAGTIEFLVDEQQNCWFLEMNTRLQVEHPVTEMITGLDLVEWQLEIAAGNGLPLAQDDIQACGHAIEVRICAEDPAHHFVPSSGKITAVQNSERARWDSFVSEGCQLSPAYDSMLGKLIVYGATREQAIAEMSRSLDLLLLGGIKTNQAFLKVLVQQEAFRKMTVHTKYIEQNLSELLAQLEVRRTEVSPAVPAVAYILYHFYGVEDGSNELGYWRLSPNFEIEVDGQAVQLLVRKQKKGYLFQYKNEPLFVSDVLYNNYCVSFNLNGKKQDVFWNEKENLTEIQSQTFRFELKSKQVPGQVSLNRQTSALNGELQSRIVADLFGKVVDVFVSPGDQLIKGQNLLVIESMKTEFTIQSPVDAVVKNIHVTKGKIVQDKEILVDLEARS</sequence>
<dbReference type="OrthoDB" id="9807469at2"/>
<dbReference type="FunFam" id="3.40.50.20:FF:000010">
    <property type="entry name" value="Propionyl-CoA carboxylase subunit alpha"/>
    <property type="match status" value="1"/>
</dbReference>
<dbReference type="GO" id="GO:0016874">
    <property type="term" value="F:ligase activity"/>
    <property type="evidence" value="ECO:0007669"/>
    <property type="project" value="UniProtKB-KW"/>
</dbReference>
<feature type="domain" description="Lipoyl-binding" evidence="7">
    <location>
        <begin position="575"/>
        <end position="654"/>
    </location>
</feature>
<dbReference type="Proteomes" id="UP000243525">
    <property type="component" value="Unassembled WGS sequence"/>
</dbReference>
<keyword evidence="11" id="KW-1185">Reference proteome</keyword>
<evidence type="ECO:0000313" key="11">
    <source>
        <dbReference type="Proteomes" id="UP000243525"/>
    </source>
</evidence>
<dbReference type="Pfam" id="PF02786">
    <property type="entry name" value="CPSase_L_D2"/>
    <property type="match status" value="1"/>
</dbReference>
<dbReference type="SUPFAM" id="SSF51230">
    <property type="entry name" value="Single hybrid motif"/>
    <property type="match status" value="1"/>
</dbReference>
<dbReference type="GO" id="GO:0005524">
    <property type="term" value="F:ATP binding"/>
    <property type="evidence" value="ECO:0007669"/>
    <property type="project" value="UniProtKB-UniRule"/>
</dbReference>
<dbReference type="SUPFAM" id="SSF52440">
    <property type="entry name" value="PreATP-grasp domain"/>
    <property type="match status" value="1"/>
</dbReference>
<dbReference type="PROSITE" id="PS00866">
    <property type="entry name" value="CPSASE_1"/>
    <property type="match status" value="1"/>
</dbReference>
<evidence type="ECO:0000256" key="2">
    <source>
        <dbReference type="ARBA" id="ARBA00022598"/>
    </source>
</evidence>
<dbReference type="GO" id="GO:0046872">
    <property type="term" value="F:metal ion binding"/>
    <property type="evidence" value="ECO:0007669"/>
    <property type="project" value="InterPro"/>
</dbReference>
<dbReference type="Gene3D" id="3.30.470.20">
    <property type="entry name" value="ATP-grasp fold, B domain"/>
    <property type="match status" value="1"/>
</dbReference>
<dbReference type="InterPro" id="IPR011764">
    <property type="entry name" value="Biotin_carboxylation_dom"/>
</dbReference>
<dbReference type="InterPro" id="IPR011054">
    <property type="entry name" value="Rudment_hybrid_motif"/>
</dbReference>
<dbReference type="InterPro" id="IPR011053">
    <property type="entry name" value="Single_hybrid_motif"/>
</dbReference>
<comment type="cofactor">
    <cofactor evidence="1">
        <name>biotin</name>
        <dbReference type="ChEBI" id="CHEBI:57586"/>
    </cofactor>
</comment>
<proteinExistence type="predicted"/>
<dbReference type="EMBL" id="QAAD01000007">
    <property type="protein sequence ID" value="PTN08704.1"/>
    <property type="molecule type" value="Genomic_DNA"/>
</dbReference>
<dbReference type="InterPro" id="IPR016185">
    <property type="entry name" value="PreATP-grasp_dom_sf"/>
</dbReference>
<dbReference type="PANTHER" id="PTHR18866:SF127">
    <property type="match status" value="1"/>
</dbReference>
<dbReference type="Pfam" id="PF02785">
    <property type="entry name" value="Biotin_carb_C"/>
    <property type="match status" value="1"/>
</dbReference>
<keyword evidence="5" id="KW-0092">Biotin</keyword>
<dbReference type="InterPro" id="IPR005482">
    <property type="entry name" value="Biotin_COase_C"/>
</dbReference>
<dbReference type="SUPFAM" id="SSF56059">
    <property type="entry name" value="Glutathione synthetase ATP-binding domain-like"/>
    <property type="match status" value="1"/>
</dbReference>
<dbReference type="PROSITE" id="PS50968">
    <property type="entry name" value="BIOTINYL_LIPOYL"/>
    <property type="match status" value="1"/>
</dbReference>
<evidence type="ECO:0000256" key="6">
    <source>
        <dbReference type="PROSITE-ProRule" id="PRU00409"/>
    </source>
</evidence>
<reference evidence="10 11" key="1">
    <citation type="submission" date="2018-04" db="EMBL/GenBank/DDBJ databases">
        <title>Genomic Encyclopedia of Archaeal and Bacterial Type Strains, Phase II (KMG-II): from individual species to whole genera.</title>
        <authorList>
            <person name="Goeker M."/>
        </authorList>
    </citation>
    <scope>NUCLEOTIDE SEQUENCE [LARGE SCALE GENOMIC DNA]</scope>
    <source>
        <strain evidence="10 11">DSM 28823</strain>
    </source>
</reference>
<organism evidence="10 11">
    <name type="scientific">Mangrovibacterium marinum</name>
    <dbReference type="NCBI Taxonomy" id="1639118"/>
    <lineage>
        <taxon>Bacteria</taxon>
        <taxon>Pseudomonadati</taxon>
        <taxon>Bacteroidota</taxon>
        <taxon>Bacteroidia</taxon>
        <taxon>Marinilabiliales</taxon>
        <taxon>Prolixibacteraceae</taxon>
        <taxon>Mangrovibacterium</taxon>
    </lineage>
</organism>
<dbReference type="InterPro" id="IPR011761">
    <property type="entry name" value="ATP-grasp"/>
</dbReference>
<keyword evidence="2" id="KW-0436">Ligase</keyword>
<evidence type="ECO:0000256" key="3">
    <source>
        <dbReference type="ARBA" id="ARBA00022741"/>
    </source>
</evidence>
<feature type="domain" description="Biotin carboxylation" evidence="9">
    <location>
        <begin position="4"/>
        <end position="444"/>
    </location>
</feature>
<dbReference type="RefSeq" id="WP_107822099.1">
    <property type="nucleotide sequence ID" value="NZ_OY782574.1"/>
</dbReference>
<dbReference type="PANTHER" id="PTHR18866">
    <property type="entry name" value="CARBOXYLASE:PYRUVATE/ACETYL-COA/PROPIONYL-COA CARBOXYLASE"/>
    <property type="match status" value="1"/>
</dbReference>